<evidence type="ECO:0000313" key="2">
    <source>
        <dbReference type="EMBL" id="MEN7547031.1"/>
    </source>
</evidence>
<reference evidence="2 3" key="1">
    <citation type="submission" date="2024-04" db="EMBL/GenBank/DDBJ databases">
        <title>Novel genus in family Flammeovirgaceae.</title>
        <authorList>
            <person name="Nguyen T.H."/>
            <person name="Vuong T.Q."/>
            <person name="Le H."/>
            <person name="Kim S.-G."/>
        </authorList>
    </citation>
    <scope>NUCLEOTIDE SEQUENCE [LARGE SCALE GENOMIC DNA]</scope>
    <source>
        <strain evidence="2 3">JCM 23209</strain>
    </source>
</reference>
<dbReference type="RefSeq" id="WP_346819818.1">
    <property type="nucleotide sequence ID" value="NZ_JBDKWZ010000002.1"/>
</dbReference>
<comment type="caution">
    <text evidence="2">The sequence shown here is derived from an EMBL/GenBank/DDBJ whole genome shotgun (WGS) entry which is preliminary data.</text>
</comment>
<dbReference type="Gene3D" id="3.40.50.850">
    <property type="entry name" value="Isochorismatase-like"/>
    <property type="match status" value="1"/>
</dbReference>
<keyword evidence="3" id="KW-1185">Reference proteome</keyword>
<evidence type="ECO:0000259" key="1">
    <source>
        <dbReference type="Pfam" id="PF00857"/>
    </source>
</evidence>
<organism evidence="2 3">
    <name type="scientific">Rapidithrix thailandica</name>
    <dbReference type="NCBI Taxonomy" id="413964"/>
    <lineage>
        <taxon>Bacteria</taxon>
        <taxon>Pseudomonadati</taxon>
        <taxon>Bacteroidota</taxon>
        <taxon>Cytophagia</taxon>
        <taxon>Cytophagales</taxon>
        <taxon>Flammeovirgaceae</taxon>
        <taxon>Rapidithrix</taxon>
    </lineage>
</organism>
<feature type="domain" description="Isochorismatase-like" evidence="1">
    <location>
        <begin position="17"/>
        <end position="68"/>
    </location>
</feature>
<dbReference type="InterPro" id="IPR000868">
    <property type="entry name" value="Isochorismatase-like_dom"/>
</dbReference>
<dbReference type="Proteomes" id="UP001403385">
    <property type="component" value="Unassembled WGS sequence"/>
</dbReference>
<sequence length="97" mass="10769">MSHNTSKTNLNSPDGKTALLIIDIQNDYFPGGTMELAKAHETAEKAGKILSYSRKEGMLVIHIALQEGTYLLLTEYVRSGDPQKCSAYWSGESNYKK</sequence>
<accession>A0AAW9S7X7</accession>
<dbReference type="SUPFAM" id="SSF52499">
    <property type="entry name" value="Isochorismatase-like hydrolases"/>
    <property type="match status" value="1"/>
</dbReference>
<dbReference type="EMBL" id="JBDKWZ010000002">
    <property type="protein sequence ID" value="MEN7547031.1"/>
    <property type="molecule type" value="Genomic_DNA"/>
</dbReference>
<dbReference type="InterPro" id="IPR036380">
    <property type="entry name" value="Isochorismatase-like_sf"/>
</dbReference>
<protein>
    <recommendedName>
        <fullName evidence="1">Isochorismatase-like domain-containing protein</fullName>
    </recommendedName>
</protein>
<name>A0AAW9S7X7_9BACT</name>
<evidence type="ECO:0000313" key="3">
    <source>
        <dbReference type="Proteomes" id="UP001403385"/>
    </source>
</evidence>
<dbReference type="Pfam" id="PF00857">
    <property type="entry name" value="Isochorismatase"/>
    <property type="match status" value="1"/>
</dbReference>
<proteinExistence type="predicted"/>
<gene>
    <name evidence="2" type="ORF">AAG747_03885</name>
</gene>
<dbReference type="AlphaFoldDB" id="A0AAW9S7X7"/>